<dbReference type="Proteomes" id="UP001499843">
    <property type="component" value="Unassembled WGS sequence"/>
</dbReference>
<dbReference type="RefSeq" id="WP_344487843.1">
    <property type="nucleotide sequence ID" value="NZ_BAAAQX010000029.1"/>
</dbReference>
<name>A0ABP5PPT8_9ACTN</name>
<keyword evidence="2" id="KW-1185">Reference proteome</keyword>
<comment type="caution">
    <text evidence="1">The sequence shown here is derived from an EMBL/GenBank/DDBJ whole genome shotgun (WGS) entry which is preliminary data.</text>
</comment>
<sequence>MSRQRLGSPGLERPFRLLVALFTARNEINASTFTDRYGQDVRIIAVEDHWPEYGTIVVRDTHGVDPASRSRPGLPLLDEHAVNTQPGGTIAKAGDGWLQASARDARHHVRLEAHHGPPPLDDAWHDVVETPYHANTGSVMLTTVHHGQNYADRPLRLGAPGMHRVRVSCRRTPPEVPGFEASEGDLWRMQFWATPGPPQPPRWFARNRPAVRSGHSGWEAVLGLPCQEVLHAVRVAARTGDATEEQIATAYQPWSSSSGSWSAPLSDDLSGYAVQLGVPAPATRQELLRLLVTAGLVIAETSAEVTRYRPAASPPHVEEVLRLPDEQVTMIRSQDAFHRYTSFAADLAAVAVWSPGCTVSATLEELSHQLLATEEEIRGAIRYGTERGFFSTSADEGMFTAMPRLPPPEVGRQAGRLM</sequence>
<dbReference type="EMBL" id="BAAAQX010000029">
    <property type="protein sequence ID" value="GAA2212907.1"/>
    <property type="molecule type" value="Genomic_DNA"/>
</dbReference>
<protein>
    <submittedName>
        <fullName evidence="1">Uncharacterized protein</fullName>
    </submittedName>
</protein>
<organism evidence="1 2">
    <name type="scientific">Nonomuraea monospora</name>
    <dbReference type="NCBI Taxonomy" id="568818"/>
    <lineage>
        <taxon>Bacteria</taxon>
        <taxon>Bacillati</taxon>
        <taxon>Actinomycetota</taxon>
        <taxon>Actinomycetes</taxon>
        <taxon>Streptosporangiales</taxon>
        <taxon>Streptosporangiaceae</taxon>
        <taxon>Nonomuraea</taxon>
    </lineage>
</organism>
<dbReference type="InterPro" id="IPR046105">
    <property type="entry name" value="DUF6042"/>
</dbReference>
<proteinExistence type="predicted"/>
<gene>
    <name evidence="1" type="ORF">GCM10009850_083690</name>
</gene>
<evidence type="ECO:0000313" key="1">
    <source>
        <dbReference type="EMBL" id="GAA2212907.1"/>
    </source>
</evidence>
<evidence type="ECO:0000313" key="2">
    <source>
        <dbReference type="Proteomes" id="UP001499843"/>
    </source>
</evidence>
<accession>A0ABP5PPT8</accession>
<dbReference type="Pfam" id="PF19508">
    <property type="entry name" value="DUF6042"/>
    <property type="match status" value="1"/>
</dbReference>
<reference evidence="2" key="1">
    <citation type="journal article" date="2019" name="Int. J. Syst. Evol. Microbiol.">
        <title>The Global Catalogue of Microorganisms (GCM) 10K type strain sequencing project: providing services to taxonomists for standard genome sequencing and annotation.</title>
        <authorList>
            <consortium name="The Broad Institute Genomics Platform"/>
            <consortium name="The Broad Institute Genome Sequencing Center for Infectious Disease"/>
            <person name="Wu L."/>
            <person name="Ma J."/>
        </authorList>
    </citation>
    <scope>NUCLEOTIDE SEQUENCE [LARGE SCALE GENOMIC DNA]</scope>
    <source>
        <strain evidence="2">JCM 16114</strain>
    </source>
</reference>